<sequence>MENITEPICLVQFYNRPFAARARYDLDGMDGGSSNGVIRLEYAKNALPERSDRDEAGIQEPEAPNSPMAALPDEAGMVEVPWKGAEDALLKAMTSTGNTYKQIAEVLYPAEFAEDDAGRPVQVSSDMLVAYMKTAIDDLYSIHPDTLTISNVRSRVEVKLGLEAGFLSVEPWKERSQQIFSHRAKKKLDEARNDANRSSRTDHVDTRLETPTDSGRKESKGSTLANHFEQLSREFERERLQDRKRLGALSLSDDEIIAGLYAAIDDLYTSDPEHVTIFNVRTRAEAELALEPGFLSGEPWNEKSQKIIRDFSDDASKRFDVWAREDLDQFPISLLRIRKQRVATSRRYTPRIQPRSFCTWHGCGQRFGTGEELYQHMKAESHQSLQAIPQTTPDLTLESQHSLPVKVPRSKVLELRCGTCVDNGQEVWVIPGRMCPVCGSPYELRVNLPNKTHDRIPALPLGAEDSTAPEDDDDDDDDSQDEYDEGVEAEGGGEIDG</sequence>
<dbReference type="AlphaFoldDB" id="A0A1E1M6Y6"/>
<dbReference type="PROSITE" id="PS50157">
    <property type="entry name" value="ZINC_FINGER_C2H2_2"/>
    <property type="match status" value="1"/>
</dbReference>
<evidence type="ECO:0000313" key="5">
    <source>
        <dbReference type="Proteomes" id="UP000177625"/>
    </source>
</evidence>
<dbReference type="GO" id="GO:0008270">
    <property type="term" value="F:zinc ion binding"/>
    <property type="evidence" value="ECO:0007669"/>
    <property type="project" value="UniProtKB-KW"/>
</dbReference>
<dbReference type="InterPro" id="IPR013087">
    <property type="entry name" value="Znf_C2H2_type"/>
</dbReference>
<feature type="compositionally biased region" description="Basic and acidic residues" evidence="2">
    <location>
        <begin position="187"/>
        <end position="220"/>
    </location>
</feature>
<keyword evidence="1" id="KW-0862">Zinc</keyword>
<proteinExistence type="predicted"/>
<protein>
    <recommendedName>
        <fullName evidence="3">C2H2-type domain-containing protein</fullName>
    </recommendedName>
</protein>
<accession>A0A1E1M6Y6</accession>
<keyword evidence="5" id="KW-1185">Reference proteome</keyword>
<feature type="compositionally biased region" description="Acidic residues" evidence="2">
    <location>
        <begin position="467"/>
        <end position="497"/>
    </location>
</feature>
<keyword evidence="1" id="KW-0479">Metal-binding</keyword>
<reference evidence="5" key="1">
    <citation type="submission" date="2016-03" db="EMBL/GenBank/DDBJ databases">
        <authorList>
            <person name="Guldener U."/>
        </authorList>
    </citation>
    <scope>NUCLEOTIDE SEQUENCE [LARGE SCALE GENOMIC DNA]</scope>
</reference>
<feature type="domain" description="C2H2-type" evidence="3">
    <location>
        <begin position="356"/>
        <end position="387"/>
    </location>
</feature>
<feature type="region of interest" description="Disordered" evidence="2">
    <location>
        <begin position="49"/>
        <end position="70"/>
    </location>
</feature>
<evidence type="ECO:0000259" key="3">
    <source>
        <dbReference type="PROSITE" id="PS50157"/>
    </source>
</evidence>
<dbReference type="EMBL" id="FJVC01000169">
    <property type="protein sequence ID" value="CZT44405.1"/>
    <property type="molecule type" value="Genomic_DNA"/>
</dbReference>
<feature type="region of interest" description="Disordered" evidence="2">
    <location>
        <begin position="453"/>
        <end position="497"/>
    </location>
</feature>
<gene>
    <name evidence="4" type="ORF">RSE6_04567</name>
</gene>
<keyword evidence="1" id="KW-0863">Zinc-finger</keyword>
<name>A0A1E1M6Y6_RHYSE</name>
<evidence type="ECO:0000313" key="4">
    <source>
        <dbReference type="EMBL" id="CZT44405.1"/>
    </source>
</evidence>
<evidence type="ECO:0000256" key="1">
    <source>
        <dbReference type="PROSITE-ProRule" id="PRU00042"/>
    </source>
</evidence>
<feature type="region of interest" description="Disordered" evidence="2">
    <location>
        <begin position="183"/>
        <end position="223"/>
    </location>
</feature>
<organism evidence="4 5">
    <name type="scientific">Rhynchosporium secalis</name>
    <name type="common">Barley scald fungus</name>
    <dbReference type="NCBI Taxonomy" id="38038"/>
    <lineage>
        <taxon>Eukaryota</taxon>
        <taxon>Fungi</taxon>
        <taxon>Dikarya</taxon>
        <taxon>Ascomycota</taxon>
        <taxon>Pezizomycotina</taxon>
        <taxon>Leotiomycetes</taxon>
        <taxon>Helotiales</taxon>
        <taxon>Ploettnerulaceae</taxon>
        <taxon>Rhynchosporium</taxon>
    </lineage>
</organism>
<dbReference type="Proteomes" id="UP000177625">
    <property type="component" value="Unassembled WGS sequence"/>
</dbReference>
<dbReference type="PROSITE" id="PS00028">
    <property type="entry name" value="ZINC_FINGER_C2H2_1"/>
    <property type="match status" value="1"/>
</dbReference>
<evidence type="ECO:0000256" key="2">
    <source>
        <dbReference type="SAM" id="MobiDB-lite"/>
    </source>
</evidence>